<dbReference type="PROSITE" id="PS51318">
    <property type="entry name" value="TAT"/>
    <property type="match status" value="1"/>
</dbReference>
<dbReference type="Proteomes" id="UP001597052">
    <property type="component" value="Unassembled WGS sequence"/>
</dbReference>
<dbReference type="RefSeq" id="WP_256396888.1">
    <property type="nucleotide sequence ID" value="NZ_JANHDJ010000005.1"/>
</dbReference>
<dbReference type="SUPFAM" id="SSF49785">
    <property type="entry name" value="Galactose-binding domain-like"/>
    <property type="match status" value="3"/>
</dbReference>
<dbReference type="PROSITE" id="PS50853">
    <property type="entry name" value="FN3"/>
    <property type="match status" value="1"/>
</dbReference>
<dbReference type="InterPro" id="IPR005084">
    <property type="entry name" value="CBM6"/>
</dbReference>
<name>A0ABD6D6V3_9EURY</name>
<comment type="caution">
    <text evidence="4">The sequence shown here is derived from an EMBL/GenBank/DDBJ whole genome shotgun (WGS) entry which is preliminary data.</text>
</comment>
<sequence>MPTTNEFNRRSYLKLAGLSVGGAVTGAQTGVVSAATDVEPSGYGLGGYGLGAYGTPSVDGSIAVSTGSATEIGQTSARLGGTVTDLGGADSVGVVFEWGAVSSDQQRTTSRQQVSEPGDVTATIDELTPGTTYVFRLVATDTNGRNDTGTERQFTTRTATAGLGDESTLLPRDGTIVNAPYESEHAGYTGDGFVNFRESDSYVQWDVTTETSAEFDLTIRYALGADDRTGLLTGGATRREITVESTGGWTNWETTTERVSLPEGGSTIRIEAIGEDFGNVDSVALSRVSTDSPTDETPDDTPDSPTSKTLLPRDGEIGNALYQSEHAGYTGDGFVNFRASDSYVQWDVESATTTDYDLTLRYALGADDRTGRLTAGGSQQAVTVPSTDGWTNWETTTQRVTLPEGSSTLRIEATGEDFGNVDAVTLTPREETADEGWTSMRLLPQDADLGNALYQSEHAGYTGDGFVNFRESDSYVQWDVDTDAASEFDLTIRYALGAADRTGLLTAGGAQREITVESTGAWTTWETTTERISLPEGSSTLRIEAIGEDFGNIDALELERVQ</sequence>
<accession>A0ABD6D6V3</accession>
<dbReference type="Gene3D" id="2.60.40.10">
    <property type="entry name" value="Immunoglobulins"/>
    <property type="match status" value="1"/>
</dbReference>
<protein>
    <submittedName>
        <fullName evidence="4">Carbohydrate-binding protein</fullName>
    </submittedName>
</protein>
<dbReference type="InterPro" id="IPR006311">
    <property type="entry name" value="TAT_signal"/>
</dbReference>
<dbReference type="AlphaFoldDB" id="A0ABD6D6V3"/>
<reference evidence="4 5" key="1">
    <citation type="journal article" date="2019" name="Int. J. Syst. Evol. Microbiol.">
        <title>The Global Catalogue of Microorganisms (GCM) 10K type strain sequencing project: providing services to taxonomists for standard genome sequencing and annotation.</title>
        <authorList>
            <consortium name="The Broad Institute Genomics Platform"/>
            <consortium name="The Broad Institute Genome Sequencing Center for Infectious Disease"/>
            <person name="Wu L."/>
            <person name="Ma J."/>
        </authorList>
    </citation>
    <scope>NUCLEOTIDE SEQUENCE [LARGE SCALE GENOMIC DNA]</scope>
    <source>
        <strain evidence="4 5">CGMCC 1.10593</strain>
    </source>
</reference>
<evidence type="ECO:0000256" key="1">
    <source>
        <dbReference type="SAM" id="MobiDB-lite"/>
    </source>
</evidence>
<feature type="region of interest" description="Disordered" evidence="1">
    <location>
        <begin position="287"/>
        <end position="313"/>
    </location>
</feature>
<dbReference type="InterPro" id="IPR003961">
    <property type="entry name" value="FN3_dom"/>
</dbReference>
<dbReference type="InterPro" id="IPR013783">
    <property type="entry name" value="Ig-like_fold"/>
</dbReference>
<dbReference type="Gene3D" id="2.60.120.260">
    <property type="entry name" value="Galactose-binding domain-like"/>
    <property type="match status" value="3"/>
</dbReference>
<keyword evidence="5" id="KW-1185">Reference proteome</keyword>
<dbReference type="PROSITE" id="PS51175">
    <property type="entry name" value="CBM6"/>
    <property type="match status" value="3"/>
</dbReference>
<feature type="domain" description="CBM6" evidence="3">
    <location>
        <begin position="167"/>
        <end position="274"/>
    </location>
</feature>
<feature type="domain" description="Fibronectin type-III" evidence="2">
    <location>
        <begin position="63"/>
        <end position="159"/>
    </location>
</feature>
<evidence type="ECO:0000313" key="4">
    <source>
        <dbReference type="EMBL" id="MFD1641508.1"/>
    </source>
</evidence>
<feature type="domain" description="CBM6" evidence="3">
    <location>
        <begin position="440"/>
        <end position="559"/>
    </location>
</feature>
<dbReference type="EMBL" id="JBHUDM010000002">
    <property type="protein sequence ID" value="MFD1641508.1"/>
    <property type="molecule type" value="Genomic_DNA"/>
</dbReference>
<dbReference type="InterPro" id="IPR008979">
    <property type="entry name" value="Galactose-bd-like_sf"/>
</dbReference>
<evidence type="ECO:0000259" key="2">
    <source>
        <dbReference type="PROSITE" id="PS50853"/>
    </source>
</evidence>
<feature type="compositionally biased region" description="Acidic residues" evidence="1">
    <location>
        <begin position="293"/>
        <end position="302"/>
    </location>
</feature>
<feature type="domain" description="CBM6" evidence="3">
    <location>
        <begin position="268"/>
        <end position="427"/>
    </location>
</feature>
<evidence type="ECO:0000259" key="3">
    <source>
        <dbReference type="PROSITE" id="PS51175"/>
    </source>
</evidence>
<evidence type="ECO:0000313" key="5">
    <source>
        <dbReference type="Proteomes" id="UP001597052"/>
    </source>
</evidence>
<proteinExistence type="predicted"/>
<gene>
    <name evidence="4" type="ORF">ACFSBW_06430</name>
</gene>
<organism evidence="4 5">
    <name type="scientific">Halohasta litorea</name>
    <dbReference type="NCBI Taxonomy" id="869891"/>
    <lineage>
        <taxon>Archaea</taxon>
        <taxon>Methanobacteriati</taxon>
        <taxon>Methanobacteriota</taxon>
        <taxon>Stenosarchaea group</taxon>
        <taxon>Halobacteria</taxon>
        <taxon>Halobacteriales</taxon>
        <taxon>Haloferacaceae</taxon>
        <taxon>Halohasta</taxon>
    </lineage>
</organism>
<dbReference type="InterPro" id="IPR036116">
    <property type="entry name" value="FN3_sf"/>
</dbReference>
<dbReference type="CDD" id="cd00063">
    <property type="entry name" value="FN3"/>
    <property type="match status" value="1"/>
</dbReference>
<dbReference type="Pfam" id="PF03422">
    <property type="entry name" value="CBM_6"/>
    <property type="match status" value="3"/>
</dbReference>
<dbReference type="SUPFAM" id="SSF49265">
    <property type="entry name" value="Fibronectin type III"/>
    <property type="match status" value="1"/>
</dbReference>